<dbReference type="GO" id="GO:0005762">
    <property type="term" value="C:mitochondrial large ribosomal subunit"/>
    <property type="evidence" value="ECO:0007669"/>
    <property type="project" value="TreeGrafter"/>
</dbReference>
<dbReference type="FunFam" id="2.30.30.790:FF:000002">
    <property type="entry name" value="39S ribosomal protein L19, mitochondrial"/>
    <property type="match status" value="1"/>
</dbReference>
<dbReference type="Proteomes" id="UP000038045">
    <property type="component" value="Unplaced"/>
</dbReference>
<reference evidence="10" key="1">
    <citation type="submission" date="2017-02" db="UniProtKB">
        <authorList>
            <consortium name="WormBaseParasite"/>
        </authorList>
    </citation>
    <scope>IDENTIFICATION</scope>
</reference>
<dbReference type="PRINTS" id="PR00061">
    <property type="entry name" value="RIBOSOMALL19"/>
</dbReference>
<evidence type="ECO:0000256" key="1">
    <source>
        <dbReference type="ARBA" id="ARBA00004173"/>
    </source>
</evidence>
<evidence type="ECO:0000313" key="10">
    <source>
        <dbReference type="WBParaSite" id="PTRK_0000295500.1"/>
    </source>
</evidence>
<evidence type="ECO:0000313" key="9">
    <source>
        <dbReference type="Proteomes" id="UP000038045"/>
    </source>
</evidence>
<keyword evidence="5" id="KW-0496">Mitochondrion</keyword>
<dbReference type="Pfam" id="PF01245">
    <property type="entry name" value="Ribosomal_L19"/>
    <property type="match status" value="1"/>
</dbReference>
<evidence type="ECO:0000256" key="7">
    <source>
        <dbReference type="ARBA" id="ARBA00035288"/>
    </source>
</evidence>
<dbReference type="Gene3D" id="2.30.30.790">
    <property type="match status" value="1"/>
</dbReference>
<dbReference type="InterPro" id="IPR001857">
    <property type="entry name" value="Ribosomal_bL19"/>
</dbReference>
<dbReference type="PANTHER" id="PTHR15680:SF9">
    <property type="entry name" value="LARGE RIBOSOMAL SUBUNIT PROTEIN BL19M"/>
    <property type="match status" value="1"/>
</dbReference>
<dbReference type="AlphaFoldDB" id="A0A0N4Z700"/>
<evidence type="ECO:0000256" key="6">
    <source>
        <dbReference type="ARBA" id="ARBA00023274"/>
    </source>
</evidence>
<dbReference type="SUPFAM" id="SSF50104">
    <property type="entry name" value="Translation proteins SH3-like domain"/>
    <property type="match status" value="1"/>
</dbReference>
<accession>A0A0N4Z700</accession>
<sequence length="275" mass="32591">MLRKSDKLFSLYRLSRFCSTKSKTVDHYDEFPEIYPDFAKTPIMGRRNALREKLERLDMLNRRMNIDIPEFYVGSIVAVTTADANLTSKQRRFVGICIRREKEGLKHSFTLRNVVDGLGVEVMYELYNPSILKIETLKLEKRLDNDLSYLVDCLPEYSTFDFNLEPIAHPAGAPIPVNETKVELRPPPWTRRWELFDLKGVKDSWNLTTPYFKRKLHKTKINDWRKYDLIADYRENNNNLEHELKVQEEMRNFEKVQHKIGTTKKRILRSSSRTN</sequence>
<keyword evidence="3" id="KW-0809">Transit peptide</keyword>
<keyword evidence="4" id="KW-0689">Ribosomal protein</keyword>
<organism evidence="9 10">
    <name type="scientific">Parastrongyloides trichosuri</name>
    <name type="common">Possum-specific nematode worm</name>
    <dbReference type="NCBI Taxonomy" id="131310"/>
    <lineage>
        <taxon>Eukaryota</taxon>
        <taxon>Metazoa</taxon>
        <taxon>Ecdysozoa</taxon>
        <taxon>Nematoda</taxon>
        <taxon>Chromadorea</taxon>
        <taxon>Rhabditida</taxon>
        <taxon>Tylenchina</taxon>
        <taxon>Panagrolaimomorpha</taxon>
        <taxon>Strongyloidoidea</taxon>
        <taxon>Strongyloididae</taxon>
        <taxon>Parastrongyloides</taxon>
    </lineage>
</organism>
<evidence type="ECO:0000256" key="4">
    <source>
        <dbReference type="ARBA" id="ARBA00022980"/>
    </source>
</evidence>
<comment type="similarity">
    <text evidence="2">Belongs to the bacterial ribosomal protein bL19 family.</text>
</comment>
<comment type="subcellular location">
    <subcellularLocation>
        <location evidence="1">Mitochondrion</location>
    </subcellularLocation>
</comment>
<dbReference type="GO" id="GO:0003735">
    <property type="term" value="F:structural constituent of ribosome"/>
    <property type="evidence" value="ECO:0007669"/>
    <property type="project" value="InterPro"/>
</dbReference>
<dbReference type="InterPro" id="IPR008991">
    <property type="entry name" value="Translation_prot_SH3-like_sf"/>
</dbReference>
<evidence type="ECO:0000256" key="3">
    <source>
        <dbReference type="ARBA" id="ARBA00022946"/>
    </source>
</evidence>
<evidence type="ECO:0000256" key="2">
    <source>
        <dbReference type="ARBA" id="ARBA00005781"/>
    </source>
</evidence>
<name>A0A0N4Z700_PARTI</name>
<dbReference type="InterPro" id="IPR038657">
    <property type="entry name" value="Ribosomal_bL19_sf"/>
</dbReference>
<dbReference type="WBParaSite" id="PTRK_0000295500.1">
    <property type="protein sequence ID" value="PTRK_0000295500.1"/>
    <property type="gene ID" value="PTRK_0000295500"/>
</dbReference>
<keyword evidence="9" id="KW-1185">Reference proteome</keyword>
<keyword evidence="6" id="KW-0687">Ribonucleoprotein</keyword>
<evidence type="ECO:0000256" key="8">
    <source>
        <dbReference type="ARBA" id="ARBA00035359"/>
    </source>
</evidence>
<dbReference type="STRING" id="131310.A0A0N4Z700"/>
<dbReference type="PANTHER" id="PTHR15680">
    <property type="entry name" value="RIBOSOMAL PROTEIN L19"/>
    <property type="match status" value="1"/>
</dbReference>
<protein>
    <recommendedName>
        <fullName evidence="7">Large ribosomal subunit protein bL19m</fullName>
    </recommendedName>
    <alternativeName>
        <fullName evidence="8">39S ribosomal protein L19, mitochondrial</fullName>
    </alternativeName>
</protein>
<dbReference type="GO" id="GO:0006412">
    <property type="term" value="P:translation"/>
    <property type="evidence" value="ECO:0007669"/>
    <property type="project" value="InterPro"/>
</dbReference>
<proteinExistence type="inferred from homology"/>
<evidence type="ECO:0000256" key="5">
    <source>
        <dbReference type="ARBA" id="ARBA00023128"/>
    </source>
</evidence>